<evidence type="ECO:0000256" key="1">
    <source>
        <dbReference type="SAM" id="MobiDB-lite"/>
    </source>
</evidence>
<evidence type="ECO:0000256" key="2">
    <source>
        <dbReference type="SAM" id="SignalP"/>
    </source>
</evidence>
<feature type="chain" id="PRO_5001770922" evidence="2">
    <location>
        <begin position="31"/>
        <end position="463"/>
    </location>
</feature>
<dbReference type="HOGENOM" id="CLU_032153_0_0_1"/>
<proteinExistence type="predicted"/>
<gene>
    <name evidence="3" type="ORF">S7711_03912</name>
</gene>
<dbReference type="OrthoDB" id="4851849at2759"/>
<evidence type="ECO:0000313" key="3">
    <source>
        <dbReference type="EMBL" id="KEY64922.1"/>
    </source>
</evidence>
<keyword evidence="2" id="KW-0732">Signal</keyword>
<evidence type="ECO:0000313" key="4">
    <source>
        <dbReference type="Proteomes" id="UP000028045"/>
    </source>
</evidence>
<dbReference type="InterPro" id="IPR027796">
    <property type="entry name" value="OTT_1508_deam-like"/>
</dbReference>
<sequence>MNQQKALTGSAFHQFIAVSTLLSLLDPVRGKPTVHSLDKHPHDSAGRHDYLLTRFLDSFALICSTARKGGETASAVCLERDPASGTILRLSRNRGVPRDLINRLQPVLQKLTTIALKGHPMPELEDRILYDVIEIDKDKIKSLLERLCAERVRQDVGRAMLAMKDRIAYQEEYKSSSFSHWISSLPSLLSLAVDAGPVTLLPHIKWASRARWAYSKQLTSFLSSSQADMPQWVNIIYKLGRYYAATQAMVKLASKQPELFRSIRIEPVECPTSEAFLLKDKNALTSLLTRLGRKDDVDDLVSKLGRFWFMDDPEGFLRKNPEAYFRKKCNHTLTVHAEMQLLAFYDSRPELSLRLLFMGTSKKACYLCEKFLLQHRLKMIVSAGHQKIWPSWMPPPSSSQLLQQTYRKILLDMKRDLEKTAARELEGELGRRRPPNLDSTAGPPISFTSKSSTAPMTLERGTL</sequence>
<accession>A0A084AHZ3</accession>
<feature type="compositionally biased region" description="Polar residues" evidence="1">
    <location>
        <begin position="446"/>
        <end position="455"/>
    </location>
</feature>
<dbReference type="PANTHER" id="PTHR42037:SF1">
    <property type="match status" value="1"/>
</dbReference>
<keyword evidence="4" id="KW-1185">Reference proteome</keyword>
<feature type="region of interest" description="Disordered" evidence="1">
    <location>
        <begin position="424"/>
        <end position="463"/>
    </location>
</feature>
<name>A0A084AHZ3_STACB</name>
<dbReference type="PANTHER" id="PTHR42037">
    <property type="match status" value="1"/>
</dbReference>
<protein>
    <submittedName>
        <fullName evidence="3">Uncharacterized protein</fullName>
    </submittedName>
</protein>
<feature type="signal peptide" evidence="2">
    <location>
        <begin position="1"/>
        <end position="30"/>
    </location>
</feature>
<dbReference type="Pfam" id="PF14441">
    <property type="entry name" value="OTT_1508_deam"/>
    <property type="match status" value="1"/>
</dbReference>
<reference evidence="3 4" key="1">
    <citation type="journal article" date="2014" name="BMC Genomics">
        <title>Comparative genome sequencing reveals chemotype-specific gene clusters in the toxigenic black mold Stachybotrys.</title>
        <authorList>
            <person name="Semeiks J."/>
            <person name="Borek D."/>
            <person name="Otwinowski Z."/>
            <person name="Grishin N.V."/>
        </authorList>
    </citation>
    <scope>NUCLEOTIDE SEQUENCE [LARGE SCALE GENOMIC DNA]</scope>
    <source>
        <strain evidence="4">CBS 109288 / IBT 7711</strain>
    </source>
</reference>
<organism evidence="3 4">
    <name type="scientific">Stachybotrys chartarum (strain CBS 109288 / IBT 7711)</name>
    <name type="common">Toxic black mold</name>
    <name type="synonym">Stilbospora chartarum</name>
    <dbReference type="NCBI Taxonomy" id="1280523"/>
    <lineage>
        <taxon>Eukaryota</taxon>
        <taxon>Fungi</taxon>
        <taxon>Dikarya</taxon>
        <taxon>Ascomycota</taxon>
        <taxon>Pezizomycotina</taxon>
        <taxon>Sordariomycetes</taxon>
        <taxon>Hypocreomycetidae</taxon>
        <taxon>Hypocreales</taxon>
        <taxon>Stachybotryaceae</taxon>
        <taxon>Stachybotrys</taxon>
    </lineage>
</organism>
<dbReference type="Proteomes" id="UP000028045">
    <property type="component" value="Unassembled WGS sequence"/>
</dbReference>
<dbReference type="AlphaFoldDB" id="A0A084AHZ3"/>
<dbReference type="EMBL" id="KL648721">
    <property type="protein sequence ID" value="KEY64922.1"/>
    <property type="molecule type" value="Genomic_DNA"/>
</dbReference>